<evidence type="ECO:0000313" key="1">
    <source>
        <dbReference type="EMBL" id="VVN76637.1"/>
    </source>
</evidence>
<name>A0A5E7AJF1_PSEFL</name>
<accession>A0A5E7AJF1</accession>
<gene>
    <name evidence="1" type="ORF">PS833_00779</name>
</gene>
<organism evidence="1 2">
    <name type="scientific">Pseudomonas fluorescens</name>
    <dbReference type="NCBI Taxonomy" id="294"/>
    <lineage>
        <taxon>Bacteria</taxon>
        <taxon>Pseudomonadati</taxon>
        <taxon>Pseudomonadota</taxon>
        <taxon>Gammaproteobacteria</taxon>
        <taxon>Pseudomonadales</taxon>
        <taxon>Pseudomonadaceae</taxon>
        <taxon>Pseudomonas</taxon>
    </lineage>
</organism>
<dbReference type="EMBL" id="CABVHU010000001">
    <property type="protein sequence ID" value="VVN76637.1"/>
    <property type="molecule type" value="Genomic_DNA"/>
</dbReference>
<reference evidence="1 2" key="1">
    <citation type="submission" date="2019-09" db="EMBL/GenBank/DDBJ databases">
        <authorList>
            <person name="Chandra G."/>
            <person name="Truman W A."/>
        </authorList>
    </citation>
    <scope>NUCLEOTIDE SEQUENCE [LARGE SCALE GENOMIC DNA]</scope>
    <source>
        <strain evidence="1">PS833</strain>
    </source>
</reference>
<dbReference type="AlphaFoldDB" id="A0A5E7AJF1"/>
<sequence>MACNRLQRSPRRYNILPDLNASERTGNAIHPPREGARCQCQSRLDRWRVAIGITSGLAIGSVPCLAVSQSGTLGACFSACPSNRHRIDTKTIHPTKKAYAAKRKPLIFMVPEAGIEPARPYERGILSPEGKSIRPHLLIVFPVRNRDRKTAIRANVSAYLQMIAARKNPSSMLKNGIYLTGSYDGGYADFAYSNGSYTPSRLLAPHAGDCIDLTY</sequence>
<proteinExistence type="predicted"/>
<evidence type="ECO:0000313" key="2">
    <source>
        <dbReference type="Proteomes" id="UP000409037"/>
    </source>
</evidence>
<protein>
    <submittedName>
        <fullName evidence="1">Uncharacterized protein</fullName>
    </submittedName>
</protein>
<dbReference type="Proteomes" id="UP000409037">
    <property type="component" value="Unassembled WGS sequence"/>
</dbReference>